<evidence type="ECO:0000259" key="1">
    <source>
        <dbReference type="PROSITE" id="PS50943"/>
    </source>
</evidence>
<dbReference type="OrthoDB" id="1258472at2"/>
<dbReference type="PROSITE" id="PS50943">
    <property type="entry name" value="HTH_CROC1"/>
    <property type="match status" value="1"/>
</dbReference>
<dbReference type="AlphaFoldDB" id="A0A0Q9ZJX2"/>
<evidence type="ECO:0000313" key="3">
    <source>
        <dbReference type="Proteomes" id="UP000051643"/>
    </source>
</evidence>
<protein>
    <recommendedName>
        <fullName evidence="1">HTH cro/C1-type domain-containing protein</fullName>
    </recommendedName>
</protein>
<dbReference type="CDD" id="cd00093">
    <property type="entry name" value="HTH_XRE"/>
    <property type="match status" value="1"/>
</dbReference>
<dbReference type="Pfam" id="PF01381">
    <property type="entry name" value="HTH_3"/>
    <property type="match status" value="1"/>
</dbReference>
<keyword evidence="3" id="KW-1185">Reference proteome</keyword>
<dbReference type="SUPFAM" id="SSF47413">
    <property type="entry name" value="lambda repressor-like DNA-binding domains"/>
    <property type="match status" value="1"/>
</dbReference>
<name>A0A0Q9ZJX2_9FLAO</name>
<dbReference type="Gene3D" id="1.10.260.40">
    <property type="entry name" value="lambda repressor-like DNA-binding domains"/>
    <property type="match status" value="1"/>
</dbReference>
<proteinExistence type="predicted"/>
<dbReference type="RefSeq" id="WP_057482310.1">
    <property type="nucleotide sequence ID" value="NZ_BMWR01000001.1"/>
</dbReference>
<dbReference type="Proteomes" id="UP000051643">
    <property type="component" value="Unassembled WGS sequence"/>
</dbReference>
<gene>
    <name evidence="2" type="ORF">APR42_07790</name>
</gene>
<dbReference type="GO" id="GO:0003677">
    <property type="term" value="F:DNA binding"/>
    <property type="evidence" value="ECO:0007669"/>
    <property type="project" value="InterPro"/>
</dbReference>
<accession>A0A0Q9ZJX2</accession>
<organism evidence="2 3">
    <name type="scientific">Salegentibacter mishustinae</name>
    <dbReference type="NCBI Taxonomy" id="270918"/>
    <lineage>
        <taxon>Bacteria</taxon>
        <taxon>Pseudomonadati</taxon>
        <taxon>Bacteroidota</taxon>
        <taxon>Flavobacteriia</taxon>
        <taxon>Flavobacteriales</taxon>
        <taxon>Flavobacteriaceae</taxon>
        <taxon>Salegentibacter</taxon>
    </lineage>
</organism>
<dbReference type="EMBL" id="LKTP01000023">
    <property type="protein sequence ID" value="KRG28664.1"/>
    <property type="molecule type" value="Genomic_DNA"/>
</dbReference>
<reference evidence="2" key="1">
    <citation type="submission" date="2015-10" db="EMBL/GenBank/DDBJ databases">
        <title>Draft genome sequence of Salegentibacter mishustinae KCTC 12263.</title>
        <authorList>
            <person name="Lin W."/>
            <person name="Zheng Q."/>
        </authorList>
    </citation>
    <scope>NUCLEOTIDE SEQUENCE [LARGE SCALE GENOMIC DNA]</scope>
    <source>
        <strain evidence="2">KCTC 12263</strain>
    </source>
</reference>
<dbReference type="STRING" id="270918.APR42_07790"/>
<dbReference type="InterPro" id="IPR001387">
    <property type="entry name" value="Cro/C1-type_HTH"/>
</dbReference>
<comment type="caution">
    <text evidence="2">The sequence shown here is derived from an EMBL/GenBank/DDBJ whole genome shotgun (WGS) entry which is preliminary data.</text>
</comment>
<dbReference type="SMART" id="SM00530">
    <property type="entry name" value="HTH_XRE"/>
    <property type="match status" value="1"/>
</dbReference>
<sequence>MSNKKVLITTVYSEISHLDYLFILYIKQLRERNNWTQQDLSKKMGVSKSFVGNVESFIQRHKYSIRHLGLLAKAFRYKSVANLFDFPAPDYDMIKLTLKVTRVIQDSGKVRNKSVEVVKVEPIE</sequence>
<feature type="domain" description="HTH cro/C1-type" evidence="1">
    <location>
        <begin position="26"/>
        <end position="83"/>
    </location>
</feature>
<dbReference type="InterPro" id="IPR010982">
    <property type="entry name" value="Lambda_DNA-bd_dom_sf"/>
</dbReference>
<evidence type="ECO:0000313" key="2">
    <source>
        <dbReference type="EMBL" id="KRG28664.1"/>
    </source>
</evidence>